<gene>
    <name evidence="1" type="ORF">KILIM_005_01340</name>
</gene>
<evidence type="ECO:0000313" key="2">
    <source>
        <dbReference type="Proteomes" id="UP000008366"/>
    </source>
</evidence>
<protein>
    <recommendedName>
        <fullName evidence="3">DUF3037 domain-containing protein</fullName>
    </recommendedName>
</protein>
<dbReference type="InterPro" id="IPR021398">
    <property type="entry name" value="DUF3037"/>
</dbReference>
<dbReference type="EMBL" id="BAHD01000005">
    <property type="protein sequence ID" value="GAB94517.1"/>
    <property type="molecule type" value="Genomic_DNA"/>
</dbReference>
<evidence type="ECO:0008006" key="3">
    <source>
        <dbReference type="Google" id="ProtNLM"/>
    </source>
</evidence>
<sequence>MSEQPIPYQYFLLRAVPRPEREEFLNVGVVLYAEDLDALAVAWHVDADRLRALDPRLDLDALRLALDHLQATATGGGSAGMARARRRGALFGWLAAPRSTLVQPGPVHGGVCLRTPHGSGAGDPESDHDVDPLTATLAHLMTRHVLLP</sequence>
<evidence type="ECO:0000313" key="1">
    <source>
        <dbReference type="EMBL" id="GAB94517.1"/>
    </source>
</evidence>
<dbReference type="STRING" id="1184609.KILIM_005_01340"/>
<keyword evidence="2" id="KW-1185">Reference proteome</keyword>
<dbReference type="OrthoDB" id="9803207at2"/>
<dbReference type="eggNOG" id="ENOG5032SI8">
    <property type="taxonomic scope" value="Bacteria"/>
</dbReference>
<proteinExistence type="predicted"/>
<organism evidence="1 2">
    <name type="scientific">Kineosphaera limosa NBRC 100340</name>
    <dbReference type="NCBI Taxonomy" id="1184609"/>
    <lineage>
        <taxon>Bacteria</taxon>
        <taxon>Bacillati</taxon>
        <taxon>Actinomycetota</taxon>
        <taxon>Actinomycetes</taxon>
        <taxon>Micrococcales</taxon>
        <taxon>Dermatophilaceae</taxon>
        <taxon>Kineosphaera</taxon>
    </lineage>
</organism>
<dbReference type="AlphaFoldDB" id="K6WQY3"/>
<reference evidence="1 2" key="1">
    <citation type="submission" date="2012-08" db="EMBL/GenBank/DDBJ databases">
        <title>Whole genome shotgun sequence of Kineosphaera limosa NBRC 100340.</title>
        <authorList>
            <person name="Yoshida I."/>
            <person name="Isaki S."/>
            <person name="Hosoyama A."/>
            <person name="Tsuchikane K."/>
            <person name="Katsumata H."/>
            <person name="Ando Y."/>
            <person name="Ohji S."/>
            <person name="Hamada M."/>
            <person name="Tamura T."/>
            <person name="Yamazoe A."/>
            <person name="Yamazaki S."/>
            <person name="Fujita N."/>
        </authorList>
    </citation>
    <scope>NUCLEOTIDE SEQUENCE [LARGE SCALE GENOMIC DNA]</scope>
    <source>
        <strain evidence="1 2">NBRC 100340</strain>
    </source>
</reference>
<dbReference type="Proteomes" id="UP000008366">
    <property type="component" value="Unassembled WGS sequence"/>
</dbReference>
<dbReference type="Pfam" id="PF11236">
    <property type="entry name" value="DUF3037"/>
    <property type="match status" value="1"/>
</dbReference>
<name>K6WQY3_9MICO</name>
<accession>K6WQY3</accession>
<comment type="caution">
    <text evidence="1">The sequence shown here is derived from an EMBL/GenBank/DDBJ whole genome shotgun (WGS) entry which is preliminary data.</text>
</comment>
<dbReference type="RefSeq" id="WP_006591050.1">
    <property type="nucleotide sequence ID" value="NZ_BAHD01000005.1"/>
</dbReference>